<evidence type="ECO:0000313" key="1">
    <source>
        <dbReference type="EMBL" id="KAJ6434811.1"/>
    </source>
</evidence>
<proteinExistence type="predicted"/>
<dbReference type="Pfam" id="PF14223">
    <property type="entry name" value="Retrotran_gag_2"/>
    <property type="match status" value="1"/>
</dbReference>
<dbReference type="AlphaFoldDB" id="A0AAD6L453"/>
<comment type="caution">
    <text evidence="1">The sequence shown here is derived from an EMBL/GenBank/DDBJ whole genome shotgun (WGS) entry which is preliminary data.</text>
</comment>
<keyword evidence="2" id="KW-1185">Reference proteome</keyword>
<protein>
    <submittedName>
        <fullName evidence="1">Uncharacterized protein</fullName>
    </submittedName>
</protein>
<name>A0AAD6L453_9ROSI</name>
<dbReference type="PANTHER" id="PTHR47481">
    <property type="match status" value="1"/>
</dbReference>
<dbReference type="PANTHER" id="PTHR47481:SF31">
    <property type="entry name" value="OS01G0873500 PROTEIN"/>
    <property type="match status" value="1"/>
</dbReference>
<sequence>MQLLLESNNIFGFVDGSHQCPPSTITGESGTHALNSSSSVVSYDEILIWKMHDRVVMQLIIATLSTVAMSCAIGSNSSMDLWIRLKEQFSIVSKTSIFQMKSNLQNIRKGTDSVSQYLLKIKEARDYLSAAGVYFADEDIVILVSNGLPSEYNTFRCVVRGRESVISLKEFRSRILAEERIVENIIPDSSLYITLMNTMFKPSMSSSQIFRPSCNQQSYTSFDNGGYKRFNKSRGRDEA</sequence>
<dbReference type="Proteomes" id="UP001162972">
    <property type="component" value="Chromosome 18"/>
</dbReference>
<accession>A0AAD6L453</accession>
<reference evidence="1 2" key="1">
    <citation type="journal article" date="2023" name="Int. J. Mol. Sci.">
        <title>De Novo Assembly and Annotation of 11 Diverse Shrub Willow (Salix) Genomes Reveals Novel Gene Organization in Sex-Linked Regions.</title>
        <authorList>
            <person name="Hyden B."/>
            <person name="Feng K."/>
            <person name="Yates T.B."/>
            <person name="Jawdy S."/>
            <person name="Cereghino C."/>
            <person name="Smart L.B."/>
            <person name="Muchero W."/>
        </authorList>
    </citation>
    <scope>NUCLEOTIDE SEQUENCE [LARGE SCALE GENOMIC DNA]</scope>
    <source>
        <tissue evidence="1">Shoot tip</tissue>
    </source>
</reference>
<gene>
    <name evidence="1" type="ORF">OIU84_000116</name>
</gene>
<organism evidence="1 2">
    <name type="scientific">Salix udensis</name>
    <dbReference type="NCBI Taxonomy" id="889485"/>
    <lineage>
        <taxon>Eukaryota</taxon>
        <taxon>Viridiplantae</taxon>
        <taxon>Streptophyta</taxon>
        <taxon>Embryophyta</taxon>
        <taxon>Tracheophyta</taxon>
        <taxon>Spermatophyta</taxon>
        <taxon>Magnoliopsida</taxon>
        <taxon>eudicotyledons</taxon>
        <taxon>Gunneridae</taxon>
        <taxon>Pentapetalae</taxon>
        <taxon>rosids</taxon>
        <taxon>fabids</taxon>
        <taxon>Malpighiales</taxon>
        <taxon>Salicaceae</taxon>
        <taxon>Saliceae</taxon>
        <taxon>Salix</taxon>
    </lineage>
</organism>
<evidence type="ECO:0000313" key="2">
    <source>
        <dbReference type="Proteomes" id="UP001162972"/>
    </source>
</evidence>
<dbReference type="EMBL" id="JAPFFJ010000001">
    <property type="protein sequence ID" value="KAJ6434811.1"/>
    <property type="molecule type" value="Genomic_DNA"/>
</dbReference>